<dbReference type="InterPro" id="IPR000595">
    <property type="entry name" value="cNMP-bd_dom"/>
</dbReference>
<evidence type="ECO:0000313" key="4">
    <source>
        <dbReference type="Proteomes" id="UP001207736"/>
    </source>
</evidence>
<dbReference type="EMBL" id="BQKB01000033">
    <property type="protein sequence ID" value="GJM53325.1"/>
    <property type="molecule type" value="Genomic_DNA"/>
</dbReference>
<dbReference type="InterPro" id="IPR014710">
    <property type="entry name" value="RmlC-like_jellyroll"/>
</dbReference>
<proteinExistence type="predicted"/>
<dbReference type="Proteomes" id="UP001207736">
    <property type="component" value="Unassembled WGS sequence"/>
</dbReference>
<comment type="caution">
    <text evidence="2">The sequence shown here is derived from an EMBL/GenBank/DDBJ whole genome shotgun (WGS) entry which is preliminary data.</text>
</comment>
<gene>
    <name evidence="2" type="ORF">RCZ15_21080</name>
    <name evidence="3" type="ORF">RCZ16_16420</name>
</gene>
<evidence type="ECO:0000313" key="3">
    <source>
        <dbReference type="EMBL" id="GJM53325.1"/>
    </source>
</evidence>
<dbReference type="Pfam" id="PF00027">
    <property type="entry name" value="cNMP_binding"/>
    <property type="match status" value="1"/>
</dbReference>
<accession>A0AAV5AXM4</accession>
<dbReference type="SUPFAM" id="SSF51206">
    <property type="entry name" value="cAMP-binding domain-like"/>
    <property type="match status" value="1"/>
</dbReference>
<organism evidence="2 4">
    <name type="scientific">Capnocytophaga catalasegens</name>
    <dbReference type="NCBI Taxonomy" id="1004260"/>
    <lineage>
        <taxon>Bacteria</taxon>
        <taxon>Pseudomonadati</taxon>
        <taxon>Bacteroidota</taxon>
        <taxon>Flavobacteriia</taxon>
        <taxon>Flavobacteriales</taxon>
        <taxon>Flavobacteriaceae</taxon>
        <taxon>Capnocytophaga</taxon>
    </lineage>
</organism>
<dbReference type="Gene3D" id="2.60.120.10">
    <property type="entry name" value="Jelly Rolls"/>
    <property type="match status" value="1"/>
</dbReference>
<evidence type="ECO:0000313" key="2">
    <source>
        <dbReference type="EMBL" id="GJM51135.1"/>
    </source>
</evidence>
<dbReference type="EMBL" id="BQKA01000041">
    <property type="protein sequence ID" value="GJM51135.1"/>
    <property type="molecule type" value="Genomic_DNA"/>
</dbReference>
<dbReference type="AlphaFoldDB" id="A0AAV5AXM4"/>
<name>A0AAV5AXM4_9FLAO</name>
<sequence length="185" mass="21950">MDKFINYIQSVISDTQIENSHLEKFCVAKSLNKSDILLDIGQICNYYYFVNQGVLRFFYFTEDGKECARWVAFGNYFFTETESYLKAVPSQYGIIATEKTEILQIHKNHIDFLIEKYDWFAKFLFYNQQETILNLTKVIESFQNQSIKDRYEELFKYPDFIQKVKSKDLASMLGMSKCSISRIKK</sequence>
<dbReference type="Proteomes" id="UP001208692">
    <property type="component" value="Unassembled WGS sequence"/>
</dbReference>
<evidence type="ECO:0000313" key="5">
    <source>
        <dbReference type="Proteomes" id="UP001208692"/>
    </source>
</evidence>
<reference evidence="2 5" key="1">
    <citation type="submission" date="2021-11" db="EMBL/GenBank/DDBJ databases">
        <title>Draft genome sequence of Capnocytophaga sp. strain KC07075 isolated from cat oral cavity.</title>
        <authorList>
            <person name="Suzuki M."/>
            <person name="Imaoka K."/>
            <person name="Kimura M."/>
            <person name="Morikawa S."/>
            <person name="Maeda K."/>
        </authorList>
    </citation>
    <scope>NUCLEOTIDE SEQUENCE</scope>
    <source>
        <strain evidence="2">KC07075</strain>
        <strain evidence="3 5">KC07079</strain>
    </source>
</reference>
<dbReference type="RefSeq" id="WP_264847355.1">
    <property type="nucleotide sequence ID" value="NZ_BPMA01000053.1"/>
</dbReference>
<keyword evidence="5" id="KW-1185">Reference proteome</keyword>
<evidence type="ECO:0000259" key="1">
    <source>
        <dbReference type="Pfam" id="PF00027"/>
    </source>
</evidence>
<protein>
    <recommendedName>
        <fullName evidence="1">Cyclic nucleotide-binding domain-containing protein</fullName>
    </recommendedName>
</protein>
<dbReference type="InterPro" id="IPR018490">
    <property type="entry name" value="cNMP-bd_dom_sf"/>
</dbReference>
<feature type="domain" description="Cyclic nucleotide-binding" evidence="1">
    <location>
        <begin position="29"/>
        <end position="117"/>
    </location>
</feature>